<protein>
    <recommendedName>
        <fullName evidence="4">Avidin family</fullName>
    </recommendedName>
</protein>
<organism evidence="2 3">
    <name type="scientific">Legionella wadsworthii</name>
    <dbReference type="NCBI Taxonomy" id="28088"/>
    <lineage>
        <taxon>Bacteria</taxon>
        <taxon>Pseudomonadati</taxon>
        <taxon>Pseudomonadota</taxon>
        <taxon>Gammaproteobacteria</taxon>
        <taxon>Legionellales</taxon>
        <taxon>Legionellaceae</taxon>
        <taxon>Legionella</taxon>
    </lineage>
</organism>
<evidence type="ECO:0008006" key="4">
    <source>
        <dbReference type="Google" id="ProtNLM"/>
    </source>
</evidence>
<name>A0A378LXP0_9GAMM</name>
<keyword evidence="1" id="KW-0732">Signal</keyword>
<keyword evidence="3" id="KW-1185">Reference proteome</keyword>
<evidence type="ECO:0000256" key="1">
    <source>
        <dbReference type="SAM" id="SignalP"/>
    </source>
</evidence>
<dbReference type="AlphaFoldDB" id="A0A378LXP0"/>
<dbReference type="Proteomes" id="UP000255297">
    <property type="component" value="Unassembled WGS sequence"/>
</dbReference>
<evidence type="ECO:0000313" key="3">
    <source>
        <dbReference type="Proteomes" id="UP000255297"/>
    </source>
</evidence>
<reference evidence="2 3" key="1">
    <citation type="submission" date="2018-06" db="EMBL/GenBank/DDBJ databases">
        <authorList>
            <consortium name="Pathogen Informatics"/>
            <person name="Doyle S."/>
        </authorList>
    </citation>
    <scope>NUCLEOTIDE SEQUENCE [LARGE SCALE GENOMIC DNA]</scope>
    <source>
        <strain evidence="2 3">NCTC11532</strain>
    </source>
</reference>
<feature type="chain" id="PRO_5016565051" description="Avidin family" evidence="1">
    <location>
        <begin position="19"/>
        <end position="129"/>
    </location>
</feature>
<proteinExistence type="predicted"/>
<sequence length="129" mass="14381">MKKYLFVIALFAGSSVFAQSNKSINIEGDYNCTGTEHDTKAKFTCDESIKKTGETYAFTAKCNDGTSFTGTGIYDLKQHQLSIAFRNNRNMEEIGISVKSMRQDGQMIGKWTNLDKSTIGHTTCIKQKT</sequence>
<dbReference type="EMBL" id="UGPB01000001">
    <property type="protein sequence ID" value="STY31321.1"/>
    <property type="molecule type" value="Genomic_DNA"/>
</dbReference>
<evidence type="ECO:0000313" key="2">
    <source>
        <dbReference type="EMBL" id="STY31321.1"/>
    </source>
</evidence>
<feature type="signal peptide" evidence="1">
    <location>
        <begin position="1"/>
        <end position="18"/>
    </location>
</feature>
<gene>
    <name evidence="2" type="ORF">NCTC11532_02842</name>
</gene>
<accession>A0A378LXP0</accession>